<evidence type="ECO:0000313" key="3">
    <source>
        <dbReference type="Proteomes" id="UP000321533"/>
    </source>
</evidence>
<dbReference type="KEGG" id="pgin:FRZ67_14545"/>
<evidence type="ECO:0000256" key="1">
    <source>
        <dbReference type="SAM" id="Phobius"/>
    </source>
</evidence>
<evidence type="ECO:0000313" key="2">
    <source>
        <dbReference type="EMBL" id="QEC68465.1"/>
    </source>
</evidence>
<accession>A0A5B8VBR0</accession>
<keyword evidence="3" id="KW-1185">Reference proteome</keyword>
<protein>
    <submittedName>
        <fullName evidence="2">Uncharacterized protein</fullName>
    </submittedName>
</protein>
<organism evidence="2 3">
    <name type="scientific">Panacibacter ginsenosidivorans</name>
    <dbReference type="NCBI Taxonomy" id="1813871"/>
    <lineage>
        <taxon>Bacteria</taxon>
        <taxon>Pseudomonadati</taxon>
        <taxon>Bacteroidota</taxon>
        <taxon>Chitinophagia</taxon>
        <taxon>Chitinophagales</taxon>
        <taxon>Chitinophagaceae</taxon>
        <taxon>Panacibacter</taxon>
    </lineage>
</organism>
<dbReference type="RefSeq" id="WP_147190498.1">
    <property type="nucleotide sequence ID" value="NZ_CP042435.1"/>
</dbReference>
<dbReference type="AlphaFoldDB" id="A0A5B8VBR0"/>
<keyword evidence="1" id="KW-0472">Membrane</keyword>
<feature type="transmembrane region" description="Helical" evidence="1">
    <location>
        <begin position="7"/>
        <end position="27"/>
    </location>
</feature>
<dbReference type="Proteomes" id="UP000321533">
    <property type="component" value="Chromosome"/>
</dbReference>
<keyword evidence="1" id="KW-1133">Transmembrane helix</keyword>
<sequence length="60" mass="6791">MENISEKVMMCMIAIAAIQFIIIFIIIKSGVKQTHPDYEACKKNLIELLNNSTNVSDAQY</sequence>
<name>A0A5B8VBR0_9BACT</name>
<gene>
    <name evidence="2" type="ORF">FRZ67_14545</name>
</gene>
<reference evidence="2 3" key="1">
    <citation type="journal article" date="2016" name="Int. J. Syst. Evol. Microbiol.">
        <title>Panacibacter ginsenosidivorans gen. nov., sp. nov., with ginsenoside converting activity isolated from soil of a ginseng field.</title>
        <authorList>
            <person name="Siddiqi M.Z."/>
            <person name="Muhammad Shafi S."/>
            <person name="Choi K.D."/>
            <person name="Im W.T."/>
        </authorList>
    </citation>
    <scope>NUCLEOTIDE SEQUENCE [LARGE SCALE GENOMIC DNA]</scope>
    <source>
        <strain evidence="2 3">Gsoil1550</strain>
    </source>
</reference>
<proteinExistence type="predicted"/>
<keyword evidence="1" id="KW-0812">Transmembrane</keyword>
<dbReference type="EMBL" id="CP042435">
    <property type="protein sequence ID" value="QEC68465.1"/>
    <property type="molecule type" value="Genomic_DNA"/>
</dbReference>